<evidence type="ECO:0000256" key="1">
    <source>
        <dbReference type="SAM" id="SignalP"/>
    </source>
</evidence>
<organism evidence="2 3">
    <name type="scientific">Geodermatophilus maliterrae</name>
    <dbReference type="NCBI Taxonomy" id="3162531"/>
    <lineage>
        <taxon>Bacteria</taxon>
        <taxon>Bacillati</taxon>
        <taxon>Actinomycetota</taxon>
        <taxon>Actinomycetes</taxon>
        <taxon>Geodermatophilales</taxon>
        <taxon>Geodermatophilaceae</taxon>
        <taxon>Geodermatophilus</taxon>
    </lineage>
</organism>
<dbReference type="EMBL" id="JBFNXQ010000016">
    <property type="protein sequence ID" value="MEX5718210.1"/>
    <property type="molecule type" value="Genomic_DNA"/>
</dbReference>
<accession>A0ABV3XCC1</accession>
<evidence type="ECO:0000313" key="3">
    <source>
        <dbReference type="Proteomes" id="UP001560045"/>
    </source>
</evidence>
<dbReference type="RefSeq" id="WP_369204830.1">
    <property type="nucleotide sequence ID" value="NZ_JBFNXQ010000016.1"/>
</dbReference>
<comment type="caution">
    <text evidence="2">The sequence shown here is derived from an EMBL/GenBank/DDBJ whole genome shotgun (WGS) entry which is preliminary data.</text>
</comment>
<feature type="chain" id="PRO_5047105002" description="SipW-cognate class signal peptide" evidence="1">
    <location>
        <begin position="35"/>
        <end position="218"/>
    </location>
</feature>
<protein>
    <recommendedName>
        <fullName evidence="4">SipW-cognate class signal peptide</fullName>
    </recommendedName>
</protein>
<keyword evidence="1" id="KW-0732">Signal</keyword>
<feature type="signal peptide" evidence="1">
    <location>
        <begin position="1"/>
        <end position="34"/>
    </location>
</feature>
<sequence>MRVSLRRGRRSVLAGAVPVGLVLSVALTWSSTHAAFSASTANPNNSWQAGTVTLEDNDSNTALFQSSVETGLVPGSKKVRCIRIDYTGDVPADIRMYVGLPSGGVTGLDNYLVMSVERGQTGTRSTPLLPDCTGFVENATRTFLFNTRQADDASADQAATLASLRSRTDYTSGLPLSPGTPVAPNTSLTLRISYLVQNAPEAESTRSDATFTWEARNT</sequence>
<reference evidence="2 3" key="1">
    <citation type="submission" date="2024-06" db="EMBL/GenBank/DDBJ databases">
        <title>Draft genome sequence of Geodermatophilus badlandi, a novel member of the Geodermatophilaceae isolated from badland sedimentary rocks in the Red desert, Wyoming, USA.</title>
        <authorList>
            <person name="Ben Tekaya S."/>
            <person name="Nouioui I."/>
            <person name="Flores G.M."/>
            <person name="Shaal M.N."/>
            <person name="Bredoire F."/>
            <person name="Basile F."/>
            <person name="Van Diepen L."/>
            <person name="Ward N.L."/>
        </authorList>
    </citation>
    <scope>NUCLEOTIDE SEQUENCE [LARGE SCALE GENOMIC DNA]</scope>
    <source>
        <strain evidence="2 3">WL48A</strain>
    </source>
</reference>
<name>A0ABV3XCC1_9ACTN</name>
<gene>
    <name evidence="2" type="ORF">ABQ292_07480</name>
</gene>
<keyword evidence="3" id="KW-1185">Reference proteome</keyword>
<evidence type="ECO:0008006" key="4">
    <source>
        <dbReference type="Google" id="ProtNLM"/>
    </source>
</evidence>
<evidence type="ECO:0000313" key="2">
    <source>
        <dbReference type="EMBL" id="MEX5718210.1"/>
    </source>
</evidence>
<dbReference type="Proteomes" id="UP001560045">
    <property type="component" value="Unassembled WGS sequence"/>
</dbReference>
<proteinExistence type="predicted"/>